<evidence type="ECO:0000313" key="1">
    <source>
        <dbReference type="EMBL" id="TGO86271.1"/>
    </source>
</evidence>
<accession>A0A4Z1KJL4</accession>
<keyword evidence="2" id="KW-1185">Reference proteome</keyword>
<organism evidence="1 2">
    <name type="scientific">Botrytis porri</name>
    <dbReference type="NCBI Taxonomy" id="87229"/>
    <lineage>
        <taxon>Eukaryota</taxon>
        <taxon>Fungi</taxon>
        <taxon>Dikarya</taxon>
        <taxon>Ascomycota</taxon>
        <taxon>Pezizomycotina</taxon>
        <taxon>Leotiomycetes</taxon>
        <taxon>Helotiales</taxon>
        <taxon>Sclerotiniaceae</taxon>
        <taxon>Botrytis</taxon>
    </lineage>
</organism>
<dbReference type="EMBL" id="PQXO01000317">
    <property type="protein sequence ID" value="TGO86271.1"/>
    <property type="molecule type" value="Genomic_DNA"/>
</dbReference>
<dbReference type="AlphaFoldDB" id="A0A4Z1KJL4"/>
<protein>
    <submittedName>
        <fullName evidence="1">Uncharacterized protein</fullName>
    </submittedName>
</protein>
<name>A0A4Z1KJL4_9HELO</name>
<dbReference type="Proteomes" id="UP000297280">
    <property type="component" value="Unassembled WGS sequence"/>
</dbReference>
<reference evidence="1 2" key="1">
    <citation type="submission" date="2017-12" db="EMBL/GenBank/DDBJ databases">
        <title>Comparative genomics of Botrytis spp.</title>
        <authorList>
            <person name="Valero-Jimenez C.A."/>
            <person name="Tapia P."/>
            <person name="Veloso J."/>
            <person name="Silva-Moreno E."/>
            <person name="Staats M."/>
            <person name="Valdes J.H."/>
            <person name="Van Kan J.A.L."/>
        </authorList>
    </citation>
    <scope>NUCLEOTIDE SEQUENCE [LARGE SCALE GENOMIC DNA]</scope>
    <source>
        <strain evidence="1 2">MUCL3349</strain>
    </source>
</reference>
<evidence type="ECO:0000313" key="2">
    <source>
        <dbReference type="Proteomes" id="UP000297280"/>
    </source>
</evidence>
<proteinExistence type="predicted"/>
<comment type="caution">
    <text evidence="1">The sequence shown here is derived from an EMBL/GenBank/DDBJ whole genome shotgun (WGS) entry which is preliminary data.</text>
</comment>
<gene>
    <name evidence="1" type="ORF">BPOR_0318g00070</name>
</gene>
<sequence>MKWKQFEGLKEANYPKAKRDDFCHLDLRIWQKPPPWFSHNNHGRMAPRTLQHDQKYTIGLLGF</sequence>